<gene>
    <name evidence="1" type="ORF">GCM10007094_32680</name>
</gene>
<evidence type="ECO:0000313" key="2">
    <source>
        <dbReference type="Proteomes" id="UP000637980"/>
    </source>
</evidence>
<name>A0ABQ3ELY0_9HYPH</name>
<sequence>MRHWALIIPRVTGFICSLSGEGQLMINIVVVGATLSYALQSMSDLLLKRNFADLHRPYNAPGGQRLHTSH</sequence>
<dbReference type="Proteomes" id="UP000637980">
    <property type="component" value="Unassembled WGS sequence"/>
</dbReference>
<evidence type="ECO:0000313" key="1">
    <source>
        <dbReference type="EMBL" id="GHB40725.1"/>
    </source>
</evidence>
<accession>A0ABQ3ELY0</accession>
<dbReference type="EMBL" id="BMXE01000006">
    <property type="protein sequence ID" value="GHB40725.1"/>
    <property type="molecule type" value="Genomic_DNA"/>
</dbReference>
<organism evidence="1 2">
    <name type="scientific">Pseudovibrio japonicus</name>
    <dbReference type="NCBI Taxonomy" id="366534"/>
    <lineage>
        <taxon>Bacteria</taxon>
        <taxon>Pseudomonadati</taxon>
        <taxon>Pseudomonadota</taxon>
        <taxon>Alphaproteobacteria</taxon>
        <taxon>Hyphomicrobiales</taxon>
        <taxon>Stappiaceae</taxon>
        <taxon>Pseudovibrio</taxon>
    </lineage>
</organism>
<keyword evidence="2" id="KW-1185">Reference proteome</keyword>
<protein>
    <submittedName>
        <fullName evidence="1">Uncharacterized protein</fullName>
    </submittedName>
</protein>
<proteinExistence type="predicted"/>
<comment type="caution">
    <text evidence="1">The sequence shown here is derived from an EMBL/GenBank/DDBJ whole genome shotgun (WGS) entry which is preliminary data.</text>
</comment>
<reference evidence="2" key="1">
    <citation type="journal article" date="2019" name="Int. J. Syst. Evol. Microbiol.">
        <title>The Global Catalogue of Microorganisms (GCM) 10K type strain sequencing project: providing services to taxonomists for standard genome sequencing and annotation.</title>
        <authorList>
            <consortium name="The Broad Institute Genomics Platform"/>
            <consortium name="The Broad Institute Genome Sequencing Center for Infectious Disease"/>
            <person name="Wu L."/>
            <person name="Ma J."/>
        </authorList>
    </citation>
    <scope>NUCLEOTIDE SEQUENCE [LARGE SCALE GENOMIC DNA]</scope>
    <source>
        <strain evidence="2">KCTC 12861</strain>
    </source>
</reference>